<sequence length="159" mass="17888">MGSKVQRIEIGNSWQEGHQQRALGSSPPPCRQGLKRESSDKSSKRVVTQRPNVCSARSLRNDRARAKAPLGRYVATEHEPKLGRYVATELEPKLGRYVATEHSSARSLRSNRARAKVRSLCSNRALPKRRYDIIPCILVYPLMLSPEDRSKPNSPSPPF</sequence>
<organism evidence="2 3">
    <name type="scientific">Brassica cretica</name>
    <name type="common">Mustard</name>
    <dbReference type="NCBI Taxonomy" id="69181"/>
    <lineage>
        <taxon>Eukaryota</taxon>
        <taxon>Viridiplantae</taxon>
        <taxon>Streptophyta</taxon>
        <taxon>Embryophyta</taxon>
        <taxon>Tracheophyta</taxon>
        <taxon>Spermatophyta</taxon>
        <taxon>Magnoliopsida</taxon>
        <taxon>eudicotyledons</taxon>
        <taxon>Gunneridae</taxon>
        <taxon>Pentapetalae</taxon>
        <taxon>rosids</taxon>
        <taxon>malvids</taxon>
        <taxon>Brassicales</taxon>
        <taxon>Brassicaceae</taxon>
        <taxon>Brassiceae</taxon>
        <taxon>Brassica</taxon>
    </lineage>
</organism>
<reference evidence="2" key="1">
    <citation type="submission" date="2019-12" db="EMBL/GenBank/DDBJ databases">
        <title>Genome sequencing and annotation of Brassica cretica.</title>
        <authorList>
            <person name="Studholme D.J."/>
            <person name="Sarris P."/>
        </authorList>
    </citation>
    <scope>NUCLEOTIDE SEQUENCE</scope>
    <source>
        <strain evidence="2">PFS-109/04</strain>
        <tissue evidence="2">Leaf</tissue>
    </source>
</reference>
<name>A0A8S9PUE6_BRACR</name>
<evidence type="ECO:0000256" key="1">
    <source>
        <dbReference type="SAM" id="MobiDB-lite"/>
    </source>
</evidence>
<dbReference type="EMBL" id="QGKX02001290">
    <property type="protein sequence ID" value="KAF3535285.1"/>
    <property type="molecule type" value="Genomic_DNA"/>
</dbReference>
<evidence type="ECO:0000313" key="2">
    <source>
        <dbReference type="EMBL" id="KAF3535285.1"/>
    </source>
</evidence>
<protein>
    <submittedName>
        <fullName evidence="2">Uncharacterized protein</fullName>
    </submittedName>
</protein>
<comment type="caution">
    <text evidence="2">The sequence shown here is derived from an EMBL/GenBank/DDBJ whole genome shotgun (WGS) entry which is preliminary data.</text>
</comment>
<accession>A0A8S9PUE6</accession>
<evidence type="ECO:0000313" key="3">
    <source>
        <dbReference type="Proteomes" id="UP000712600"/>
    </source>
</evidence>
<gene>
    <name evidence="2" type="ORF">F2Q69_00022500</name>
</gene>
<feature type="compositionally biased region" description="Basic and acidic residues" evidence="1">
    <location>
        <begin position="34"/>
        <end position="43"/>
    </location>
</feature>
<feature type="region of interest" description="Disordered" evidence="1">
    <location>
        <begin position="1"/>
        <end position="52"/>
    </location>
</feature>
<dbReference type="AlphaFoldDB" id="A0A8S9PUE6"/>
<dbReference type="Proteomes" id="UP000712600">
    <property type="component" value="Unassembled WGS sequence"/>
</dbReference>
<proteinExistence type="predicted"/>